<dbReference type="GO" id="GO:0006167">
    <property type="term" value="P:AMP biosynthetic process"/>
    <property type="evidence" value="ECO:0007669"/>
    <property type="project" value="TreeGrafter"/>
</dbReference>
<feature type="domain" description="Nudix hydrolase" evidence="2">
    <location>
        <begin position="26"/>
        <end position="148"/>
    </location>
</feature>
<dbReference type="SUPFAM" id="SSF55811">
    <property type="entry name" value="Nudix"/>
    <property type="match status" value="1"/>
</dbReference>
<dbReference type="PROSITE" id="PS00893">
    <property type="entry name" value="NUDIX_BOX"/>
    <property type="match status" value="1"/>
</dbReference>
<keyword evidence="1" id="KW-0378">Hydrolase</keyword>
<name>A0A6C0LUJ6_9ZZZZ</name>
<dbReference type="PROSITE" id="PS51462">
    <property type="entry name" value="NUDIX"/>
    <property type="match status" value="1"/>
</dbReference>
<dbReference type="PANTHER" id="PTHR21340">
    <property type="entry name" value="DIADENOSINE 5,5-P1,P4-TETRAPHOSPHATE PYROPHOSPHOHYDROLASE MUTT"/>
    <property type="match status" value="1"/>
</dbReference>
<organism evidence="3">
    <name type="scientific">viral metagenome</name>
    <dbReference type="NCBI Taxonomy" id="1070528"/>
    <lineage>
        <taxon>unclassified sequences</taxon>
        <taxon>metagenomes</taxon>
        <taxon>organismal metagenomes</taxon>
    </lineage>
</organism>
<evidence type="ECO:0000256" key="1">
    <source>
        <dbReference type="ARBA" id="ARBA00022801"/>
    </source>
</evidence>
<sequence>MSFKCPNSCCTLEIDPYTEKHDHVHSNFRKAGVVLYDPSKKKVLLVQSRGHLWGPPKGTLKYGESRRECAVREVMEETGISIHTDEFTKAVNLANSAIYFYIEKEENEVHVQRHIIDNDVNGIGWVSLECLNDCIKNGDIILSKHCRIVFKKLFSVDFDKSDFTMVKY</sequence>
<dbReference type="EMBL" id="MN740573">
    <property type="protein sequence ID" value="QHU34516.1"/>
    <property type="molecule type" value="Genomic_DNA"/>
</dbReference>
<dbReference type="InterPro" id="IPR015797">
    <property type="entry name" value="NUDIX_hydrolase-like_dom_sf"/>
</dbReference>
<dbReference type="InterPro" id="IPR020084">
    <property type="entry name" value="NUDIX_hydrolase_CS"/>
</dbReference>
<reference evidence="3" key="1">
    <citation type="journal article" date="2020" name="Nature">
        <title>Giant virus diversity and host interactions through global metagenomics.</title>
        <authorList>
            <person name="Schulz F."/>
            <person name="Roux S."/>
            <person name="Paez-Espino D."/>
            <person name="Jungbluth S."/>
            <person name="Walsh D.A."/>
            <person name="Denef V.J."/>
            <person name="McMahon K.D."/>
            <person name="Konstantinidis K.T."/>
            <person name="Eloe-Fadrosh E.A."/>
            <person name="Kyrpides N.C."/>
            <person name="Woyke T."/>
        </authorList>
    </citation>
    <scope>NUCLEOTIDE SEQUENCE</scope>
    <source>
        <strain evidence="3">GVMAG-S-1016713-169</strain>
    </source>
</reference>
<dbReference type="PANTHER" id="PTHR21340:SF0">
    <property type="entry name" value="BIS(5'-NUCLEOSYL)-TETRAPHOSPHATASE [ASYMMETRICAL]"/>
    <property type="match status" value="1"/>
</dbReference>
<dbReference type="AlphaFoldDB" id="A0A6C0LUJ6"/>
<dbReference type="Pfam" id="PF00293">
    <property type="entry name" value="NUDIX"/>
    <property type="match status" value="1"/>
</dbReference>
<dbReference type="InterPro" id="IPR000086">
    <property type="entry name" value="NUDIX_hydrolase_dom"/>
</dbReference>
<accession>A0A6C0LUJ6</accession>
<dbReference type="GO" id="GO:0006754">
    <property type="term" value="P:ATP biosynthetic process"/>
    <property type="evidence" value="ECO:0007669"/>
    <property type="project" value="TreeGrafter"/>
</dbReference>
<dbReference type="Gene3D" id="3.90.79.10">
    <property type="entry name" value="Nucleoside Triphosphate Pyrophosphohydrolase"/>
    <property type="match status" value="1"/>
</dbReference>
<evidence type="ECO:0000259" key="2">
    <source>
        <dbReference type="PROSITE" id="PS51462"/>
    </source>
</evidence>
<evidence type="ECO:0000313" key="3">
    <source>
        <dbReference type="EMBL" id="QHU34516.1"/>
    </source>
</evidence>
<proteinExistence type="predicted"/>
<dbReference type="InterPro" id="IPR051325">
    <property type="entry name" value="Nudix_hydrolase_domain"/>
</dbReference>
<protein>
    <recommendedName>
        <fullName evidence="2">Nudix hydrolase domain-containing protein</fullName>
    </recommendedName>
</protein>
<dbReference type="GO" id="GO:0004081">
    <property type="term" value="F:bis(5'-nucleosyl)-tetraphosphatase (asymmetrical) activity"/>
    <property type="evidence" value="ECO:0007669"/>
    <property type="project" value="TreeGrafter"/>
</dbReference>